<feature type="active site" description="Proton donor" evidence="4">
    <location>
        <position position="328"/>
    </location>
</feature>
<protein>
    <submittedName>
        <fullName evidence="6">Alpha/beta-hydrolase</fullName>
    </submittedName>
</protein>
<feature type="active site" description="Proton acceptor" evidence="4">
    <location>
        <position position="384"/>
    </location>
</feature>
<proteinExistence type="inferred from homology"/>
<evidence type="ECO:0000313" key="6">
    <source>
        <dbReference type="EMBL" id="KZS93645.1"/>
    </source>
</evidence>
<dbReference type="Pfam" id="PF06441">
    <property type="entry name" value="EHN"/>
    <property type="match status" value="1"/>
</dbReference>
<dbReference type="OrthoDB" id="7130006at2759"/>
<dbReference type="EMBL" id="KV419406">
    <property type="protein sequence ID" value="KZS93645.1"/>
    <property type="molecule type" value="Genomic_DNA"/>
</dbReference>
<evidence type="ECO:0000256" key="2">
    <source>
        <dbReference type="ARBA" id="ARBA00022797"/>
    </source>
</evidence>
<reference evidence="6 7" key="1">
    <citation type="journal article" date="2016" name="Mol. Biol. Evol.">
        <title>Comparative Genomics of Early-Diverging Mushroom-Forming Fungi Provides Insights into the Origins of Lignocellulose Decay Capabilities.</title>
        <authorList>
            <person name="Nagy L.G."/>
            <person name="Riley R."/>
            <person name="Tritt A."/>
            <person name="Adam C."/>
            <person name="Daum C."/>
            <person name="Floudas D."/>
            <person name="Sun H."/>
            <person name="Yadav J.S."/>
            <person name="Pangilinan J."/>
            <person name="Larsson K.H."/>
            <person name="Matsuura K."/>
            <person name="Barry K."/>
            <person name="Labutti K."/>
            <person name="Kuo R."/>
            <person name="Ohm R.A."/>
            <person name="Bhattacharya S.S."/>
            <person name="Shirouzu T."/>
            <person name="Yoshinaga Y."/>
            <person name="Martin F.M."/>
            <person name="Grigoriev I.V."/>
            <person name="Hibbett D.S."/>
        </authorList>
    </citation>
    <scope>NUCLEOTIDE SEQUENCE [LARGE SCALE GENOMIC DNA]</scope>
    <source>
        <strain evidence="6 7">HHB9708</strain>
    </source>
</reference>
<dbReference type="SUPFAM" id="SSF53474">
    <property type="entry name" value="alpha/beta-Hydrolases"/>
    <property type="match status" value="1"/>
</dbReference>
<feature type="domain" description="Epoxide hydrolase N-terminal" evidence="5">
    <location>
        <begin position="5"/>
        <end position="121"/>
    </location>
</feature>
<evidence type="ECO:0000313" key="7">
    <source>
        <dbReference type="Proteomes" id="UP000076722"/>
    </source>
</evidence>
<dbReference type="Gene3D" id="3.40.50.1820">
    <property type="entry name" value="alpha/beta hydrolase"/>
    <property type="match status" value="1"/>
</dbReference>
<evidence type="ECO:0000259" key="5">
    <source>
        <dbReference type="Pfam" id="PF06441"/>
    </source>
</evidence>
<dbReference type="PIRSF" id="PIRSF001112">
    <property type="entry name" value="Epoxide_hydrolase"/>
    <property type="match status" value="1"/>
</dbReference>
<dbReference type="PANTHER" id="PTHR21661">
    <property type="entry name" value="EPOXIDE HYDROLASE 1-RELATED"/>
    <property type="match status" value="1"/>
</dbReference>
<keyword evidence="3 6" id="KW-0378">Hydrolase</keyword>
<dbReference type="InterPro" id="IPR029058">
    <property type="entry name" value="AB_hydrolase_fold"/>
</dbReference>
<dbReference type="InterPro" id="IPR016292">
    <property type="entry name" value="Epoxide_hydrolase"/>
</dbReference>
<dbReference type="PRINTS" id="PR00412">
    <property type="entry name" value="EPOXHYDRLASE"/>
</dbReference>
<dbReference type="InterPro" id="IPR000639">
    <property type="entry name" value="Epox_hydrolase-like"/>
</dbReference>
<evidence type="ECO:0000256" key="4">
    <source>
        <dbReference type="PIRSR" id="PIRSR001112-1"/>
    </source>
</evidence>
<gene>
    <name evidence="6" type="ORF">SISNIDRAFT_410986</name>
</gene>
<dbReference type="InterPro" id="IPR010497">
    <property type="entry name" value="Epoxide_hydro_N"/>
</dbReference>
<accession>A0A164UYD4</accession>
<dbReference type="PANTHER" id="PTHR21661:SF35">
    <property type="entry name" value="EPOXIDE HYDROLASE"/>
    <property type="match status" value="1"/>
</dbReference>
<dbReference type="AlphaFoldDB" id="A0A164UYD4"/>
<sequence>MSSAIEPFVINVPDSQLEDLQTRLSMARFPVELALSPGQEWSYGTPEQKVRELVHHWRTTFDWRKIESEINAQLPQFVTEVDSGSEDHGKLKVHFVHRKSRRRNASPLLFIHGWPGNFLEVSKIISQLVEPTNTNDPAFHVVAPSLPGYCFSEASMKPGLDLKVTAYMFNELMNKLGYKSYIAQGGDWGAMLIRGLAIWHPECCKGVHTNMFVTHPPTPLRSPFKLFKLIVGFLGLAVGWPIWYSAEELEPLKNVQQFVDEETGYLELQSRKPQVRIHSSSYSPVGLLGWMYEKLHGWTDDYPWTNDEILTWVMLYWIPGPVGSVRYYKESVRVTDWRTYCLKTWSPVPMGVSVFPKELFVPPHDWAEMVGPVIFYKRHKSGGHFAAWERLVAYAFHHAPSRSSSIYFNRPNQLIDDIQRFTEKLLVTSPGLFDESCT</sequence>
<keyword evidence="2" id="KW-0058">Aromatic hydrocarbons catabolism</keyword>
<evidence type="ECO:0000256" key="3">
    <source>
        <dbReference type="ARBA" id="ARBA00022801"/>
    </source>
</evidence>
<evidence type="ECO:0000256" key="1">
    <source>
        <dbReference type="ARBA" id="ARBA00010088"/>
    </source>
</evidence>
<feature type="active site" description="Nucleophile" evidence="4">
    <location>
        <position position="187"/>
    </location>
</feature>
<dbReference type="GO" id="GO:0004301">
    <property type="term" value="F:epoxide hydrolase activity"/>
    <property type="evidence" value="ECO:0007669"/>
    <property type="project" value="TreeGrafter"/>
</dbReference>
<dbReference type="STRING" id="1314777.A0A164UYD4"/>
<comment type="similarity">
    <text evidence="1">Belongs to the peptidase S33 family.</text>
</comment>
<organism evidence="6 7">
    <name type="scientific">Sistotremastrum niveocremeum HHB9708</name>
    <dbReference type="NCBI Taxonomy" id="1314777"/>
    <lineage>
        <taxon>Eukaryota</taxon>
        <taxon>Fungi</taxon>
        <taxon>Dikarya</taxon>
        <taxon>Basidiomycota</taxon>
        <taxon>Agaricomycotina</taxon>
        <taxon>Agaricomycetes</taxon>
        <taxon>Sistotremastrales</taxon>
        <taxon>Sistotremastraceae</taxon>
        <taxon>Sertulicium</taxon>
        <taxon>Sertulicium niveocremeum</taxon>
    </lineage>
</organism>
<dbReference type="Proteomes" id="UP000076722">
    <property type="component" value="Unassembled WGS sequence"/>
</dbReference>
<keyword evidence="7" id="KW-1185">Reference proteome</keyword>
<dbReference type="GO" id="GO:0097176">
    <property type="term" value="P:epoxide metabolic process"/>
    <property type="evidence" value="ECO:0007669"/>
    <property type="project" value="TreeGrafter"/>
</dbReference>
<name>A0A164UYD4_9AGAM</name>